<dbReference type="Proteomes" id="UP000696310">
    <property type="component" value="Unassembled WGS sequence"/>
</dbReference>
<reference evidence="4" key="2">
    <citation type="submission" date="2021-01" db="EMBL/GenBank/DDBJ databases">
        <authorList>
            <person name="Vargas Peralta D."/>
        </authorList>
    </citation>
    <scope>NUCLEOTIDE SEQUENCE</scope>
    <source>
        <strain evidence="4">A3</strain>
    </source>
</reference>
<keyword evidence="2" id="KW-0732">Signal</keyword>
<accession>A0AAW4NXP5</accession>
<evidence type="ECO:0000313" key="5">
    <source>
        <dbReference type="Proteomes" id="UP000696310"/>
    </source>
</evidence>
<dbReference type="GO" id="GO:0016491">
    <property type="term" value="F:oxidoreductase activity"/>
    <property type="evidence" value="ECO:0007669"/>
    <property type="project" value="UniProtKB-KW"/>
</dbReference>
<evidence type="ECO:0000259" key="3">
    <source>
        <dbReference type="Pfam" id="PF03807"/>
    </source>
</evidence>
<feature type="domain" description="Pyrroline-5-carboxylate reductase catalytic N-terminal" evidence="3">
    <location>
        <begin position="32"/>
        <end position="123"/>
    </location>
</feature>
<dbReference type="Pfam" id="PF03807">
    <property type="entry name" value="F420_oxidored"/>
    <property type="match status" value="1"/>
</dbReference>
<organism evidence="4 5">
    <name type="scientific">Pectobacterium polaris</name>
    <dbReference type="NCBI Taxonomy" id="2042057"/>
    <lineage>
        <taxon>Bacteria</taxon>
        <taxon>Pseudomonadati</taxon>
        <taxon>Pseudomonadota</taxon>
        <taxon>Gammaproteobacteria</taxon>
        <taxon>Enterobacterales</taxon>
        <taxon>Pectobacteriaceae</taxon>
        <taxon>Pectobacterium</taxon>
    </lineage>
</organism>
<dbReference type="EMBL" id="JAESHX010000028">
    <property type="protein sequence ID" value="MBW5891888.1"/>
    <property type="molecule type" value="Genomic_DNA"/>
</dbReference>
<dbReference type="AlphaFoldDB" id="A0AAW4NXP5"/>
<dbReference type="InterPro" id="IPR051267">
    <property type="entry name" value="STEAP_metalloreductase"/>
</dbReference>
<sequence>MKFSIRAVLCTAVMVVASLTTISAFAETQKIRIGVIGSGSLGGAVGRAWVKSGHEVMFASRHPEELRSMAEALGPRASVGTPKEAASFGNVILVALPYSALPGIGRDLQEEIRGKIVLDASNPTAFRDGDLMKAASRDGVGATSARLLPGVRLVRAFSAVNATAIDASANGRRTTLAIPIASDDTEALDVAAQLVRDAGSAPVITGNLASSRVFEDGTPIDEADTDEATLRKMLNLPAR</sequence>
<name>A0AAW4NXP5_9GAMM</name>
<gene>
    <name evidence="4" type="ORF">IM880_06660</name>
</gene>
<feature type="signal peptide" evidence="2">
    <location>
        <begin position="1"/>
        <end position="26"/>
    </location>
</feature>
<reference evidence="4" key="1">
    <citation type="journal article" date="2021" name="bioRxiv">
        <title>Identification of Pectobacterium species isolated from the soft rot of tetecho (Neobuxbaumia tetetzo), a columnar cactus, and associated metagenomics.</title>
        <authorList>
            <person name="Vargas-Peralta D."/>
            <person name="Narvaez-Barragan D.A."/>
            <person name="de Sandozequi A."/>
            <person name="Romero-Gutierrez M.F."/>
            <person name="Segovia L."/>
            <person name="Martinez-Anaya C."/>
            <person name="Alcaraz L.D."/>
            <person name="de la Torre Almaraz R."/>
        </authorList>
    </citation>
    <scope>NUCLEOTIDE SEQUENCE</scope>
    <source>
        <strain evidence="4">A3</strain>
    </source>
</reference>
<protein>
    <submittedName>
        <fullName evidence="4">NADPH-dependent F420 reductase</fullName>
    </submittedName>
</protein>
<evidence type="ECO:0000313" key="4">
    <source>
        <dbReference type="EMBL" id="MBW5891888.1"/>
    </source>
</evidence>
<feature type="chain" id="PRO_5043700208" evidence="2">
    <location>
        <begin position="27"/>
        <end position="239"/>
    </location>
</feature>
<dbReference type="RefSeq" id="WP_219678844.1">
    <property type="nucleotide sequence ID" value="NZ_JAESHX010000028.1"/>
</dbReference>
<evidence type="ECO:0000256" key="2">
    <source>
        <dbReference type="SAM" id="SignalP"/>
    </source>
</evidence>
<dbReference type="InterPro" id="IPR036291">
    <property type="entry name" value="NAD(P)-bd_dom_sf"/>
</dbReference>
<dbReference type="SUPFAM" id="SSF51735">
    <property type="entry name" value="NAD(P)-binding Rossmann-fold domains"/>
    <property type="match status" value="1"/>
</dbReference>
<dbReference type="PANTHER" id="PTHR14239:SF10">
    <property type="entry name" value="REDUCTASE"/>
    <property type="match status" value="1"/>
</dbReference>
<evidence type="ECO:0000256" key="1">
    <source>
        <dbReference type="ARBA" id="ARBA00023002"/>
    </source>
</evidence>
<dbReference type="PANTHER" id="PTHR14239">
    <property type="entry name" value="DUDULIN-RELATED"/>
    <property type="match status" value="1"/>
</dbReference>
<proteinExistence type="predicted"/>
<comment type="caution">
    <text evidence="4">The sequence shown here is derived from an EMBL/GenBank/DDBJ whole genome shotgun (WGS) entry which is preliminary data.</text>
</comment>
<dbReference type="InterPro" id="IPR028939">
    <property type="entry name" value="P5C_Rdtase_cat_N"/>
</dbReference>
<keyword evidence="1" id="KW-0560">Oxidoreductase</keyword>
<dbReference type="Gene3D" id="3.40.50.720">
    <property type="entry name" value="NAD(P)-binding Rossmann-like Domain"/>
    <property type="match status" value="1"/>
</dbReference>